<sequence>MNILHFNLQKNWRGGEQQLAYLMEYAQKKQYPQTLVCVKGGHLESWAIKEKIPFLSIGTGFWQKIIATFKIKKYIEQQKIDLLHCHESKGHSLALFSKLLFGINCPIIITRRVVFPIKGWFSQKIKYSSKFVSKTICISKAAQDVFEKTTKNKNTTLIYSMTDCSYKFPPSFSIRNRLNLDKETTLVGYIAALTYEKDHNTFLNTAKKILEKNSNIHFILIGNGPMESELKLHAKKLQIEEKIHFLGFINNPKNLIPQIDLLLFTSIKEGLGSTILDFFVAKKPVVTVKNGGSEELVINNKTGFICNPGDTKNLADKTLFLINNKKDREVIIENAYNFVVQNFNIDSVCLQTYNTYHELIKDK</sequence>
<dbReference type="EMBL" id="NASZ01000023">
    <property type="protein sequence ID" value="MBD0726150.1"/>
    <property type="molecule type" value="Genomic_DNA"/>
</dbReference>
<keyword evidence="4" id="KW-1185">Reference proteome</keyword>
<gene>
    <name evidence="3" type="ORF">B6A10_13300</name>
</gene>
<dbReference type="InterPro" id="IPR001296">
    <property type="entry name" value="Glyco_trans_1"/>
</dbReference>
<evidence type="ECO:0000259" key="2">
    <source>
        <dbReference type="Pfam" id="PF13439"/>
    </source>
</evidence>
<dbReference type="PANTHER" id="PTHR12526:SF630">
    <property type="entry name" value="GLYCOSYLTRANSFERASE"/>
    <property type="match status" value="1"/>
</dbReference>
<feature type="domain" description="Glycosyl transferase family 1" evidence="1">
    <location>
        <begin position="174"/>
        <end position="337"/>
    </location>
</feature>
<protein>
    <submittedName>
        <fullName evidence="3">Uncharacterized protein</fullName>
    </submittedName>
</protein>
<comment type="caution">
    <text evidence="3">The sequence shown here is derived from an EMBL/GenBank/DDBJ whole genome shotgun (WGS) entry which is preliminary data.</text>
</comment>
<dbReference type="Pfam" id="PF00534">
    <property type="entry name" value="Glycos_transf_1"/>
    <property type="match status" value="1"/>
</dbReference>
<dbReference type="PANTHER" id="PTHR12526">
    <property type="entry name" value="GLYCOSYLTRANSFERASE"/>
    <property type="match status" value="1"/>
</dbReference>
<evidence type="ECO:0000313" key="4">
    <source>
        <dbReference type="Proteomes" id="UP000661715"/>
    </source>
</evidence>
<name>A0ABR7UTA7_9FLAO</name>
<feature type="domain" description="Glycosyltransferase subfamily 4-like N-terminal" evidence="2">
    <location>
        <begin position="13"/>
        <end position="164"/>
    </location>
</feature>
<evidence type="ECO:0000313" key="3">
    <source>
        <dbReference type="EMBL" id="MBD0726150.1"/>
    </source>
</evidence>
<dbReference type="SUPFAM" id="SSF53756">
    <property type="entry name" value="UDP-Glycosyltransferase/glycogen phosphorylase"/>
    <property type="match status" value="1"/>
</dbReference>
<proteinExistence type="predicted"/>
<dbReference type="Gene3D" id="3.40.50.2000">
    <property type="entry name" value="Glycogen Phosphorylase B"/>
    <property type="match status" value="2"/>
</dbReference>
<dbReference type="Proteomes" id="UP000661715">
    <property type="component" value="Unassembled WGS sequence"/>
</dbReference>
<dbReference type="Pfam" id="PF13439">
    <property type="entry name" value="Glyco_transf_4"/>
    <property type="match status" value="1"/>
</dbReference>
<organism evidence="3 4">
    <name type="scientific">Flavobacterium pokkalii</name>
    <dbReference type="NCBI Taxonomy" id="1940408"/>
    <lineage>
        <taxon>Bacteria</taxon>
        <taxon>Pseudomonadati</taxon>
        <taxon>Bacteroidota</taxon>
        <taxon>Flavobacteriia</taxon>
        <taxon>Flavobacteriales</taxon>
        <taxon>Flavobacteriaceae</taxon>
        <taxon>Flavobacterium</taxon>
    </lineage>
</organism>
<accession>A0ABR7UTA7</accession>
<dbReference type="InterPro" id="IPR028098">
    <property type="entry name" value="Glyco_trans_4-like_N"/>
</dbReference>
<dbReference type="CDD" id="cd03811">
    <property type="entry name" value="GT4_GT28_WabH-like"/>
    <property type="match status" value="1"/>
</dbReference>
<reference evidence="3 4" key="1">
    <citation type="journal article" date="2020" name="Microbiol. Res.">
        <title>Flavobacterium pokkalii sp. nov., a novel plant growth promoting native rhizobacteria isolated from pokkali rice grown in coastal saline affected agricultural regions of southern India, Kerala.</title>
        <authorList>
            <person name="Menon R.R."/>
            <person name="Kumari S."/>
            <person name="Viver T."/>
            <person name="Rameshkumar N."/>
        </authorList>
    </citation>
    <scope>NUCLEOTIDE SEQUENCE [LARGE SCALE GENOMIC DNA]</scope>
    <source>
        <strain evidence="3 4">L1I52</strain>
    </source>
</reference>
<dbReference type="RefSeq" id="WP_188221250.1">
    <property type="nucleotide sequence ID" value="NZ_NASZ01000023.1"/>
</dbReference>
<evidence type="ECO:0000259" key="1">
    <source>
        <dbReference type="Pfam" id="PF00534"/>
    </source>
</evidence>